<name>A0AAE1ENX2_PETCI</name>
<evidence type="ECO:0000256" key="2">
    <source>
        <dbReference type="ARBA" id="ARBA00022750"/>
    </source>
</evidence>
<keyword evidence="1" id="KW-0645">Protease</keyword>
<dbReference type="PROSITE" id="PS50158">
    <property type="entry name" value="ZF_CCHC"/>
    <property type="match status" value="1"/>
</dbReference>
<dbReference type="GO" id="GO:0003677">
    <property type="term" value="F:DNA binding"/>
    <property type="evidence" value="ECO:0007669"/>
    <property type="project" value="UniProtKB-KW"/>
</dbReference>
<dbReference type="GO" id="GO:0008270">
    <property type="term" value="F:zinc ion binding"/>
    <property type="evidence" value="ECO:0007669"/>
    <property type="project" value="UniProtKB-KW"/>
</dbReference>
<proteinExistence type="predicted"/>
<dbReference type="InterPro" id="IPR001878">
    <property type="entry name" value="Znf_CCHC"/>
</dbReference>
<keyword evidence="4" id="KW-0862">Zinc</keyword>
<dbReference type="InterPro" id="IPR041577">
    <property type="entry name" value="RT_RNaseH_2"/>
</dbReference>
<feature type="region of interest" description="Disordered" evidence="5">
    <location>
        <begin position="100"/>
        <end position="122"/>
    </location>
</feature>
<evidence type="ECO:0000256" key="3">
    <source>
        <dbReference type="ARBA" id="ARBA00023125"/>
    </source>
</evidence>
<dbReference type="Pfam" id="PF00098">
    <property type="entry name" value="zf-CCHC"/>
    <property type="match status" value="1"/>
</dbReference>
<dbReference type="InterPro" id="IPR043128">
    <property type="entry name" value="Rev_trsase/Diguanyl_cyclase"/>
</dbReference>
<protein>
    <recommendedName>
        <fullName evidence="6">CCHC-type domain-containing protein</fullName>
    </recommendedName>
</protein>
<evidence type="ECO:0000256" key="5">
    <source>
        <dbReference type="SAM" id="MobiDB-lite"/>
    </source>
</evidence>
<dbReference type="InterPro" id="IPR043502">
    <property type="entry name" value="DNA/RNA_pol_sf"/>
</dbReference>
<evidence type="ECO:0000256" key="1">
    <source>
        <dbReference type="ARBA" id="ARBA00022670"/>
    </source>
</evidence>
<keyword evidence="3" id="KW-0238">DNA-binding</keyword>
<dbReference type="Pfam" id="PF17919">
    <property type="entry name" value="RT_RNaseH_2"/>
    <property type="match status" value="1"/>
</dbReference>
<keyword evidence="8" id="KW-1185">Reference proteome</keyword>
<sequence length="331" mass="36555">MWRRLKSKLKTEAPAEYSPPEDRSLWKPYRQDQQTRKPVVCFLCNRPGHVARNCRTNTKVSGGRGRGQQIISKPLGIGNIKGAQPDISEFAPVHQYVQPSPSVENTSVNPGGPADSSTVEQNVASTSVVPGNDDLQECQGETKAAIHQDCLSSYATVGAVQTRGQRRKSTTLRPLRVDRGDDGSVVEQPIRAEEQEADYSISRYLQKAAKGKVKVEKTNDVWHKITSSLTDLLRKGSPSKLRWESKHQEAFELLKRSISSSPILRTPDFTRPFVVQTDASDCAEGAALLQEFSDGMFPVAFASRKLQPRETSEATPTLQLALSQIGRLDCP</sequence>
<dbReference type="Proteomes" id="UP001286313">
    <property type="component" value="Unassembled WGS sequence"/>
</dbReference>
<accession>A0AAE1ENX2</accession>
<feature type="region of interest" description="Disordered" evidence="5">
    <location>
        <begin position="161"/>
        <end position="182"/>
    </location>
</feature>
<keyword evidence="4" id="KW-0863">Zinc-finger</keyword>
<keyword evidence="2" id="KW-0064">Aspartyl protease</keyword>
<dbReference type="GO" id="GO:0006508">
    <property type="term" value="P:proteolysis"/>
    <property type="evidence" value="ECO:0007669"/>
    <property type="project" value="UniProtKB-KW"/>
</dbReference>
<reference evidence="7" key="1">
    <citation type="submission" date="2023-10" db="EMBL/GenBank/DDBJ databases">
        <title>Genome assemblies of two species of porcelain crab, Petrolisthes cinctipes and Petrolisthes manimaculis (Anomura: Porcellanidae).</title>
        <authorList>
            <person name="Angst P."/>
        </authorList>
    </citation>
    <scope>NUCLEOTIDE SEQUENCE</scope>
    <source>
        <strain evidence="7">PB745_01</strain>
        <tissue evidence="7">Gill</tissue>
    </source>
</reference>
<feature type="domain" description="CCHC-type" evidence="6">
    <location>
        <begin position="41"/>
        <end position="55"/>
    </location>
</feature>
<gene>
    <name evidence="7" type="ORF">Pcinc_034787</name>
</gene>
<dbReference type="Gene3D" id="3.30.70.270">
    <property type="match status" value="1"/>
</dbReference>
<dbReference type="SUPFAM" id="SSF57756">
    <property type="entry name" value="Retrovirus zinc finger-like domains"/>
    <property type="match status" value="1"/>
</dbReference>
<evidence type="ECO:0000313" key="7">
    <source>
        <dbReference type="EMBL" id="KAK3859064.1"/>
    </source>
</evidence>
<dbReference type="SUPFAM" id="SSF56672">
    <property type="entry name" value="DNA/RNA polymerases"/>
    <property type="match status" value="1"/>
</dbReference>
<evidence type="ECO:0000259" key="6">
    <source>
        <dbReference type="PROSITE" id="PS50158"/>
    </source>
</evidence>
<keyword evidence="4" id="KW-0479">Metal-binding</keyword>
<dbReference type="SMART" id="SM00343">
    <property type="entry name" value="ZnF_C2HC"/>
    <property type="match status" value="1"/>
</dbReference>
<dbReference type="InterPro" id="IPR036875">
    <property type="entry name" value="Znf_CCHC_sf"/>
</dbReference>
<dbReference type="GO" id="GO:0004190">
    <property type="term" value="F:aspartic-type endopeptidase activity"/>
    <property type="evidence" value="ECO:0007669"/>
    <property type="project" value="UniProtKB-KW"/>
</dbReference>
<comment type="caution">
    <text evidence="7">The sequence shown here is derived from an EMBL/GenBank/DDBJ whole genome shotgun (WGS) entry which is preliminary data.</text>
</comment>
<dbReference type="Gene3D" id="4.10.60.10">
    <property type="entry name" value="Zinc finger, CCHC-type"/>
    <property type="match status" value="1"/>
</dbReference>
<evidence type="ECO:0000313" key="8">
    <source>
        <dbReference type="Proteomes" id="UP001286313"/>
    </source>
</evidence>
<keyword evidence="2" id="KW-0378">Hydrolase</keyword>
<dbReference type="GO" id="GO:0071897">
    <property type="term" value="P:DNA biosynthetic process"/>
    <property type="evidence" value="ECO:0007669"/>
    <property type="project" value="UniProtKB-ARBA"/>
</dbReference>
<organism evidence="7 8">
    <name type="scientific">Petrolisthes cinctipes</name>
    <name type="common">Flat porcelain crab</name>
    <dbReference type="NCBI Taxonomy" id="88211"/>
    <lineage>
        <taxon>Eukaryota</taxon>
        <taxon>Metazoa</taxon>
        <taxon>Ecdysozoa</taxon>
        <taxon>Arthropoda</taxon>
        <taxon>Crustacea</taxon>
        <taxon>Multicrustacea</taxon>
        <taxon>Malacostraca</taxon>
        <taxon>Eumalacostraca</taxon>
        <taxon>Eucarida</taxon>
        <taxon>Decapoda</taxon>
        <taxon>Pleocyemata</taxon>
        <taxon>Anomura</taxon>
        <taxon>Galatheoidea</taxon>
        <taxon>Porcellanidae</taxon>
        <taxon>Petrolisthes</taxon>
    </lineage>
</organism>
<feature type="region of interest" description="Disordered" evidence="5">
    <location>
        <begin position="1"/>
        <end position="27"/>
    </location>
</feature>
<dbReference type="AlphaFoldDB" id="A0AAE1ENX2"/>
<dbReference type="PANTHER" id="PTHR34072">
    <property type="entry name" value="ENZYMATIC POLYPROTEIN-RELATED"/>
    <property type="match status" value="1"/>
</dbReference>
<evidence type="ECO:0000256" key="4">
    <source>
        <dbReference type="PROSITE-ProRule" id="PRU00047"/>
    </source>
</evidence>
<dbReference type="EMBL" id="JAWQEG010005131">
    <property type="protein sequence ID" value="KAK3859064.1"/>
    <property type="molecule type" value="Genomic_DNA"/>
</dbReference>